<dbReference type="GO" id="GO:0003697">
    <property type="term" value="F:single-stranded DNA binding"/>
    <property type="evidence" value="ECO:0007669"/>
    <property type="project" value="InterPro"/>
</dbReference>
<dbReference type="PIRSF" id="PIRSF002070">
    <property type="entry name" value="SSB"/>
    <property type="match status" value="1"/>
</dbReference>
<evidence type="ECO:0000313" key="5">
    <source>
        <dbReference type="Proteomes" id="UP000461730"/>
    </source>
</evidence>
<dbReference type="RefSeq" id="WP_157308976.1">
    <property type="nucleotide sequence ID" value="NZ_WRXN01000014.1"/>
</dbReference>
<dbReference type="InterPro" id="IPR000424">
    <property type="entry name" value="Primosome_PriB/ssb"/>
</dbReference>
<reference evidence="4 5" key="1">
    <citation type="submission" date="2019-12" db="EMBL/GenBank/DDBJ databases">
        <title>Chitinophaga sp. strain ysch24 (GDMCC 1.1355), whole genome shotgun sequence.</title>
        <authorList>
            <person name="Zhang X."/>
        </authorList>
    </citation>
    <scope>NUCLEOTIDE SEQUENCE [LARGE SCALE GENOMIC DNA]</scope>
    <source>
        <strain evidence="5">ysch24</strain>
    </source>
</reference>
<dbReference type="PROSITE" id="PS50935">
    <property type="entry name" value="SSB"/>
    <property type="match status" value="1"/>
</dbReference>
<evidence type="ECO:0000256" key="2">
    <source>
        <dbReference type="PIRNR" id="PIRNR002070"/>
    </source>
</evidence>
<accession>A0A7K1UB15</accession>
<organism evidence="4 5">
    <name type="scientific">Chitinophaga tropicalis</name>
    <dbReference type="NCBI Taxonomy" id="2683588"/>
    <lineage>
        <taxon>Bacteria</taxon>
        <taxon>Pseudomonadati</taxon>
        <taxon>Bacteroidota</taxon>
        <taxon>Chitinophagia</taxon>
        <taxon>Chitinophagales</taxon>
        <taxon>Chitinophagaceae</taxon>
        <taxon>Chitinophaga</taxon>
    </lineage>
</organism>
<dbReference type="GO" id="GO:0006260">
    <property type="term" value="P:DNA replication"/>
    <property type="evidence" value="ECO:0007669"/>
    <property type="project" value="InterPro"/>
</dbReference>
<dbReference type="EMBL" id="WRXN01000014">
    <property type="protein sequence ID" value="MVT11553.1"/>
    <property type="molecule type" value="Genomic_DNA"/>
</dbReference>
<evidence type="ECO:0000256" key="3">
    <source>
        <dbReference type="RuleBase" id="RU000524"/>
    </source>
</evidence>
<gene>
    <name evidence="4" type="primary">ssb</name>
    <name evidence="4" type="ORF">GO493_25040</name>
</gene>
<dbReference type="InterPro" id="IPR012340">
    <property type="entry name" value="NA-bd_OB-fold"/>
</dbReference>
<keyword evidence="1 2" id="KW-0238">DNA-binding</keyword>
<evidence type="ECO:0000256" key="1">
    <source>
        <dbReference type="ARBA" id="ARBA00023125"/>
    </source>
</evidence>
<dbReference type="Pfam" id="PF00436">
    <property type="entry name" value="SSB"/>
    <property type="match status" value="1"/>
</dbReference>
<protein>
    <recommendedName>
        <fullName evidence="2 3">Single-stranded DNA-binding protein</fullName>
    </recommendedName>
</protein>
<name>A0A7K1UB15_9BACT</name>
<dbReference type="AlphaFoldDB" id="A0A7K1UB15"/>
<dbReference type="InterPro" id="IPR011344">
    <property type="entry name" value="ssDNA-bd"/>
</dbReference>
<dbReference type="SUPFAM" id="SSF50249">
    <property type="entry name" value="Nucleic acid-binding proteins"/>
    <property type="match status" value="1"/>
</dbReference>
<comment type="caution">
    <text evidence="4">The sequence shown here is derived from an EMBL/GenBank/DDBJ whole genome shotgun (WGS) entry which is preliminary data.</text>
</comment>
<dbReference type="Gene3D" id="2.40.50.140">
    <property type="entry name" value="Nucleic acid-binding proteins"/>
    <property type="match status" value="1"/>
</dbReference>
<dbReference type="CDD" id="cd04496">
    <property type="entry name" value="SSB_OBF"/>
    <property type="match status" value="1"/>
</dbReference>
<sequence>MIRLQFIGHLGHDAIQKNVNGKAVLNFRVAHTERFKDQYGQQQERTIWIDCAYWEHEKVGPYLTKGTQVYIDGKPSLEMYDSREGERMAALKLHVFGLQLLSGKKKDELVVPGQEEEVNEDLPF</sequence>
<dbReference type="NCBIfam" id="TIGR00621">
    <property type="entry name" value="ssb"/>
    <property type="match status" value="1"/>
</dbReference>
<dbReference type="Proteomes" id="UP000461730">
    <property type="component" value="Unassembled WGS sequence"/>
</dbReference>
<keyword evidence="5" id="KW-1185">Reference proteome</keyword>
<evidence type="ECO:0000313" key="4">
    <source>
        <dbReference type="EMBL" id="MVT11553.1"/>
    </source>
</evidence>
<proteinExistence type="predicted"/>